<dbReference type="Proteomes" id="UP000461730">
    <property type="component" value="Unassembled WGS sequence"/>
</dbReference>
<dbReference type="InterPro" id="IPR052336">
    <property type="entry name" value="MlaD_Phospholipid_Transporter"/>
</dbReference>
<evidence type="ECO:0000313" key="4">
    <source>
        <dbReference type="Proteomes" id="UP000461730"/>
    </source>
</evidence>
<accession>A0A7K1U6C8</accession>
<dbReference type="AlphaFoldDB" id="A0A7K1U6C8"/>
<dbReference type="InterPro" id="IPR003399">
    <property type="entry name" value="Mce/MlaD"/>
</dbReference>
<keyword evidence="1" id="KW-0472">Membrane</keyword>
<gene>
    <name evidence="3" type="ORF">GO493_16705</name>
</gene>
<dbReference type="PANTHER" id="PTHR33371">
    <property type="entry name" value="INTERMEMBRANE PHOSPHOLIPID TRANSPORT SYSTEM BINDING PROTEIN MLAD-RELATED"/>
    <property type="match status" value="1"/>
</dbReference>
<evidence type="ECO:0000313" key="3">
    <source>
        <dbReference type="EMBL" id="MVT09914.1"/>
    </source>
</evidence>
<keyword evidence="1" id="KW-0812">Transmembrane</keyword>
<sequence>MKETSNRRSVIVGIFIFIGLLIVLVGVLALGGQKKAFVKAIQVTAIFSNVSGVQAGNIVWYSGVKVGSVKKITFLTHDSIEVLMNIEKSSAPFIRKDVVAKIGSDGLVGNKIIALSGGTDKARPIQDGDHLGVSVALSPDDIMNTLQENNKQLLGITSNLQTVSKKIVEGEGTLGKLLTDESLYNSLALTAAALQKSASNTEKLTQGLADYAHSLRREGSLTNSLITDTVVFSNLRTAVAQMKEVAGNANAVVENLKSTSQSLNSNLQSASSPVGVLLNDDQAGEDLKQTLMNLNKSTGKLDQNMEALKHNFFLRGYFKRQAKKAEKARKDSIKNAK</sequence>
<comment type="caution">
    <text evidence="3">The sequence shown here is derived from an EMBL/GenBank/DDBJ whole genome shotgun (WGS) entry which is preliminary data.</text>
</comment>
<dbReference type="Pfam" id="PF02470">
    <property type="entry name" value="MlaD"/>
    <property type="match status" value="1"/>
</dbReference>
<name>A0A7K1U6C8_9BACT</name>
<dbReference type="EMBL" id="WRXN01000006">
    <property type="protein sequence ID" value="MVT09914.1"/>
    <property type="molecule type" value="Genomic_DNA"/>
</dbReference>
<dbReference type="PANTHER" id="PTHR33371:SF4">
    <property type="entry name" value="INTERMEMBRANE PHOSPHOLIPID TRANSPORT SYSTEM BINDING PROTEIN MLAD"/>
    <property type="match status" value="1"/>
</dbReference>
<evidence type="ECO:0000259" key="2">
    <source>
        <dbReference type="Pfam" id="PF02470"/>
    </source>
</evidence>
<organism evidence="3 4">
    <name type="scientific">Chitinophaga tropicalis</name>
    <dbReference type="NCBI Taxonomy" id="2683588"/>
    <lineage>
        <taxon>Bacteria</taxon>
        <taxon>Pseudomonadati</taxon>
        <taxon>Bacteroidota</taxon>
        <taxon>Chitinophagia</taxon>
        <taxon>Chitinophagales</taxon>
        <taxon>Chitinophagaceae</taxon>
        <taxon>Chitinophaga</taxon>
    </lineage>
</organism>
<keyword evidence="1" id="KW-1133">Transmembrane helix</keyword>
<keyword evidence="4" id="KW-1185">Reference proteome</keyword>
<protein>
    <submittedName>
        <fullName evidence="3">MCE family protein</fullName>
    </submittedName>
</protein>
<reference evidence="3 4" key="1">
    <citation type="submission" date="2019-12" db="EMBL/GenBank/DDBJ databases">
        <title>Chitinophaga sp. strain ysch24 (GDMCC 1.1355), whole genome shotgun sequence.</title>
        <authorList>
            <person name="Zhang X."/>
        </authorList>
    </citation>
    <scope>NUCLEOTIDE SEQUENCE [LARGE SCALE GENOMIC DNA]</scope>
    <source>
        <strain evidence="4">ysch24</strain>
    </source>
</reference>
<feature type="domain" description="Mce/MlaD" evidence="2">
    <location>
        <begin position="41"/>
        <end position="118"/>
    </location>
</feature>
<proteinExistence type="predicted"/>
<dbReference type="RefSeq" id="WP_157307350.1">
    <property type="nucleotide sequence ID" value="NZ_WRXN01000006.1"/>
</dbReference>
<evidence type="ECO:0000256" key="1">
    <source>
        <dbReference type="SAM" id="Phobius"/>
    </source>
</evidence>
<feature type="transmembrane region" description="Helical" evidence="1">
    <location>
        <begin position="12"/>
        <end position="32"/>
    </location>
</feature>